<accession>A0A6C0ISA6</accession>
<feature type="region of interest" description="Disordered" evidence="1">
    <location>
        <begin position="1"/>
        <end position="32"/>
    </location>
</feature>
<protein>
    <submittedName>
        <fullName evidence="2">Uncharacterized protein</fullName>
    </submittedName>
</protein>
<evidence type="ECO:0000313" key="2">
    <source>
        <dbReference type="EMBL" id="QHT96101.1"/>
    </source>
</evidence>
<evidence type="ECO:0000256" key="1">
    <source>
        <dbReference type="SAM" id="MobiDB-lite"/>
    </source>
</evidence>
<reference evidence="2" key="1">
    <citation type="journal article" date="2020" name="Nature">
        <title>Giant virus diversity and host interactions through global metagenomics.</title>
        <authorList>
            <person name="Schulz F."/>
            <person name="Roux S."/>
            <person name="Paez-Espino D."/>
            <person name="Jungbluth S."/>
            <person name="Walsh D.A."/>
            <person name="Denef V.J."/>
            <person name="McMahon K.D."/>
            <person name="Konstantinidis K.T."/>
            <person name="Eloe-Fadrosh E.A."/>
            <person name="Kyrpides N.C."/>
            <person name="Woyke T."/>
        </authorList>
    </citation>
    <scope>NUCLEOTIDE SEQUENCE</scope>
    <source>
        <strain evidence="2">GVMAG-M-3300024301-20</strain>
    </source>
</reference>
<dbReference type="EMBL" id="MN740252">
    <property type="protein sequence ID" value="QHT96101.1"/>
    <property type="molecule type" value="Genomic_DNA"/>
</dbReference>
<name>A0A6C0ISA6_9ZZZZ</name>
<feature type="compositionally biased region" description="Basic residues" evidence="1">
    <location>
        <begin position="1"/>
        <end position="12"/>
    </location>
</feature>
<sequence length="81" mass="9251">MAHKKSHRRKSSKNIVTKTLGKGVTNVKATSKKYMPKMKSGLENVGSKVITTTKKSVPFLQDITRKIFSMFGLKTRKNRRR</sequence>
<dbReference type="AlphaFoldDB" id="A0A6C0ISA6"/>
<organism evidence="2">
    <name type="scientific">viral metagenome</name>
    <dbReference type="NCBI Taxonomy" id="1070528"/>
    <lineage>
        <taxon>unclassified sequences</taxon>
        <taxon>metagenomes</taxon>
        <taxon>organismal metagenomes</taxon>
    </lineage>
</organism>
<proteinExistence type="predicted"/>